<gene>
    <name evidence="19" type="ordered locus">Dd703_3124</name>
</gene>
<evidence type="ECO:0000256" key="5">
    <source>
        <dbReference type="ARBA" id="ARBA00022692"/>
    </source>
</evidence>
<dbReference type="InterPro" id="IPR042240">
    <property type="entry name" value="CHASE_sf"/>
</dbReference>
<feature type="domain" description="Response regulatory" evidence="14">
    <location>
        <begin position="894"/>
        <end position="1016"/>
    </location>
</feature>
<proteinExistence type="predicted"/>
<dbReference type="SUPFAM" id="SSF47226">
    <property type="entry name" value="Histidine-containing phosphotransfer domain, HPT domain"/>
    <property type="match status" value="1"/>
</dbReference>
<dbReference type="PROSITE" id="PS50113">
    <property type="entry name" value="PAC"/>
    <property type="match status" value="2"/>
</dbReference>
<dbReference type="eggNOG" id="COG5002">
    <property type="taxonomic scope" value="Bacteria"/>
</dbReference>
<name>C6CCP6_MUSP7</name>
<feature type="domain" description="HPt" evidence="18">
    <location>
        <begin position="1185"/>
        <end position="1282"/>
    </location>
</feature>
<feature type="domain" description="CHASE" evidence="17">
    <location>
        <begin position="150"/>
        <end position="266"/>
    </location>
</feature>
<evidence type="ECO:0000259" key="13">
    <source>
        <dbReference type="PROSITE" id="PS50109"/>
    </source>
</evidence>
<evidence type="ECO:0000256" key="11">
    <source>
        <dbReference type="SAM" id="Coils"/>
    </source>
</evidence>
<dbReference type="InterPro" id="IPR036890">
    <property type="entry name" value="HATPase_C_sf"/>
</dbReference>
<keyword evidence="11" id="KW-0175">Coiled coil</keyword>
<evidence type="ECO:0000259" key="16">
    <source>
        <dbReference type="PROSITE" id="PS50113"/>
    </source>
</evidence>
<dbReference type="KEGG" id="dda:Dd703_3124"/>
<dbReference type="GO" id="GO:0000155">
    <property type="term" value="F:phosphorelay sensor kinase activity"/>
    <property type="evidence" value="ECO:0007669"/>
    <property type="project" value="InterPro"/>
</dbReference>
<dbReference type="InterPro" id="IPR000014">
    <property type="entry name" value="PAS"/>
</dbReference>
<dbReference type="PROSITE" id="PS51257">
    <property type="entry name" value="PROKAR_LIPOPROTEIN"/>
    <property type="match status" value="1"/>
</dbReference>
<feature type="domain" description="Histidine kinase" evidence="13">
    <location>
        <begin position="656"/>
        <end position="877"/>
    </location>
</feature>
<dbReference type="CDD" id="cd00082">
    <property type="entry name" value="HisKA"/>
    <property type="match status" value="1"/>
</dbReference>
<dbReference type="CDD" id="cd00156">
    <property type="entry name" value="REC"/>
    <property type="match status" value="1"/>
</dbReference>
<keyword evidence="19" id="KW-0808">Transferase</keyword>
<dbReference type="PROSITE" id="PS50110">
    <property type="entry name" value="RESPONSE_REGULATORY"/>
    <property type="match status" value="2"/>
</dbReference>
<keyword evidence="20" id="KW-1185">Reference proteome</keyword>
<dbReference type="SMART" id="SM00388">
    <property type="entry name" value="HisKA"/>
    <property type="match status" value="1"/>
</dbReference>
<keyword evidence="8 12" id="KW-0472">Membrane</keyword>
<sequence length="1374" mass="150742">MKKNMARRSAISAVNNMLHAHLITAMTFLACLGLTMLVAVAVNHLNEQRIKAAIIDSATPLFNSVIDKMNRYRYGLLEARTAVLASGGEDINPQGYYQYGATLDLANNFPGARGFGFVRRVLRAELADYLDRERHAHLPDFSVSSFGDEQDELYVVEYLEPRSFSSNATVIGLDLASNPFRKHAADEAMLSGQAIITSPLSLKFGLDTISNSFLLFMPIYRDGVTPDDEAERRRKAFGWAYAPISMAEVLKNESFSEGRVILRLSDVTELGDPMVFYRSAEQEGLYPYYHDVPVLGRVWRFSLTVTPAYLDTLNLFSITGVILFGIGLSVVMAMLVNTLKLRRADRKQLQQERSKLEMIVESSPDGIIGKDTQGIVISWNGGAERLFGYTREEAIGRPLVDLIIPEQFKDEEPDILRRVCAGETVSAFETLRHRKDGSELVVSATISPIRSPDGRVIGVSKTVRDISLQKEAERRIRNLNSELEQQVRQRTTELAEVNLLFRTVLSAAHEFCIIATDLNGVITFFNKGAVQMLGYSEDDVVGKATPAIFHDEDELASRRHELSDEYGEAIHGFDVFTYKAQRNQSEHREWTYWRKDGSRFPVNLVVTAMRDEQDQLLGYLGVATDITRQRQAQDALEKAKRQADEANEAKTMFLANMSHEIRTPMNAVLGMLQLLLRNNLTPRQHAFASKAHIAATSLLGLLNDILDYSKIDAGKLELDPQPFDFNAVMQHLAIMFSGNLRAKSIELLFDLDPQLSPYMIGDELRLQQVLINLLSNAIKFTDHGDVIVKTVLLAGDATTQQMRISVTDSGIGISPEQQTRIFGEFIQAEASTTRRYGGTGLGLVICKRLVEKMAGVLEVDSALGQGSTFSLTLTFPRDTTVEWVPPKLTTVPPRILVVDDNHTAGALLVSMLAALQIPAVDVVNAAQALAALKQASEQGNPFEIVLIDEEMPDRDGFSLVRQIRHDAALPSPPTLILLGSASDEGMPESGASPDIDRVLAKPVMPIPLLQAIAPQGETPPAPDAGAAAVDSAGEMLKGLSVLLVEDNAFNQEVARELLIGEGASVTIASGGEAGVRCVTQGEHRFDVVLMDLQMPDIDGFEATRRIRAHPDGRTLPIIAMTANVSQADKQACQAAGMNGHLGKPLDFTDVIRTLAPLVGRAFTGETSSSQEHGPLARALQRFGGNRVLLEKLLHSFMPSFRTLSETLKQQCAAQHWQDGMATLHTLKGITGTVGLDTFFQRLASTEAALKCAADTEKAALFHPLLTTLDTDAQREYETLNALIAGTPPEDDISPAGPPPDIDIPTALTALDTLLSSGNLKAISQAERLSDALRHEVALATLLRQLAQATENLEFDDASRILALIKEHPDVEKYA</sequence>
<dbReference type="Gene3D" id="1.10.287.130">
    <property type="match status" value="1"/>
</dbReference>
<feature type="modified residue" description="Phosphohistidine" evidence="9">
    <location>
        <position position="1224"/>
    </location>
</feature>
<evidence type="ECO:0000256" key="4">
    <source>
        <dbReference type="ARBA" id="ARBA00022553"/>
    </source>
</evidence>
<dbReference type="CDD" id="cd00130">
    <property type="entry name" value="PAS"/>
    <property type="match status" value="2"/>
</dbReference>
<feature type="modified residue" description="4-aspartylphosphate" evidence="10">
    <location>
        <position position="948"/>
    </location>
</feature>
<dbReference type="Pfam" id="PF00512">
    <property type="entry name" value="HisKA"/>
    <property type="match status" value="1"/>
</dbReference>
<dbReference type="Pfam" id="PF02518">
    <property type="entry name" value="HATPase_c"/>
    <property type="match status" value="1"/>
</dbReference>
<dbReference type="InterPro" id="IPR004358">
    <property type="entry name" value="Sig_transdc_His_kin-like_C"/>
</dbReference>
<dbReference type="PANTHER" id="PTHR45339:SF5">
    <property type="entry name" value="HISTIDINE KINASE"/>
    <property type="match status" value="1"/>
</dbReference>
<dbReference type="SMART" id="SM00091">
    <property type="entry name" value="PAS"/>
    <property type="match status" value="2"/>
</dbReference>
<protein>
    <recommendedName>
        <fullName evidence="3">histidine kinase</fullName>
        <ecNumber evidence="3">2.7.13.3</ecNumber>
    </recommendedName>
</protein>
<keyword evidence="5 12" id="KW-0812">Transmembrane</keyword>
<dbReference type="SUPFAM" id="SSF55874">
    <property type="entry name" value="ATPase domain of HSP90 chaperone/DNA topoisomerase II/histidine kinase"/>
    <property type="match status" value="1"/>
</dbReference>
<dbReference type="InterPro" id="IPR013767">
    <property type="entry name" value="PAS_fold"/>
</dbReference>
<dbReference type="Gene3D" id="3.40.50.2300">
    <property type="match status" value="2"/>
</dbReference>
<feature type="modified residue" description="4-aspartylphosphate" evidence="10">
    <location>
        <position position="1091"/>
    </location>
</feature>
<accession>C6CCP6</accession>
<dbReference type="NCBIfam" id="TIGR00229">
    <property type="entry name" value="sensory_box"/>
    <property type="match status" value="2"/>
</dbReference>
<keyword evidence="7" id="KW-0902">Two-component regulatory system</keyword>
<evidence type="ECO:0000256" key="9">
    <source>
        <dbReference type="PROSITE-ProRule" id="PRU00110"/>
    </source>
</evidence>
<evidence type="ECO:0000256" key="7">
    <source>
        <dbReference type="ARBA" id="ARBA00023012"/>
    </source>
</evidence>
<feature type="domain" description="Response regulatory" evidence="14">
    <location>
        <begin position="1040"/>
        <end position="1158"/>
    </location>
</feature>
<comment type="subcellular location">
    <subcellularLocation>
        <location evidence="2">Membrane</location>
    </subcellularLocation>
</comment>
<dbReference type="EMBL" id="CP001654">
    <property type="protein sequence ID" value="ACS86889.1"/>
    <property type="molecule type" value="Genomic_DNA"/>
</dbReference>
<dbReference type="SUPFAM" id="SSF52172">
    <property type="entry name" value="CheY-like"/>
    <property type="match status" value="2"/>
</dbReference>
<dbReference type="Gene3D" id="3.30.450.350">
    <property type="entry name" value="CHASE domain"/>
    <property type="match status" value="1"/>
</dbReference>
<dbReference type="CDD" id="cd16922">
    <property type="entry name" value="HATPase_EvgS-ArcB-TorS-like"/>
    <property type="match status" value="1"/>
</dbReference>
<feature type="coiled-coil region" evidence="11">
    <location>
        <begin position="469"/>
        <end position="496"/>
    </location>
</feature>
<dbReference type="InterPro" id="IPR005467">
    <property type="entry name" value="His_kinase_dom"/>
</dbReference>
<dbReference type="PROSITE" id="PS50109">
    <property type="entry name" value="HIS_KIN"/>
    <property type="match status" value="1"/>
</dbReference>
<organism evidence="19 20">
    <name type="scientific">Musicola paradisiaca (strain Ech703)</name>
    <name type="common">Dickeya paradisiaca</name>
    <name type="synonym">Dickeya dadantii</name>
    <dbReference type="NCBI Taxonomy" id="579405"/>
    <lineage>
        <taxon>Bacteria</taxon>
        <taxon>Pseudomonadati</taxon>
        <taxon>Pseudomonadota</taxon>
        <taxon>Gammaproteobacteria</taxon>
        <taxon>Enterobacterales</taxon>
        <taxon>Pectobacteriaceae</taxon>
        <taxon>Musicola</taxon>
    </lineage>
</organism>
<dbReference type="SUPFAM" id="SSF55785">
    <property type="entry name" value="PYP-like sensor domain (PAS domain)"/>
    <property type="match status" value="2"/>
</dbReference>
<dbReference type="InterPro" id="IPR011006">
    <property type="entry name" value="CheY-like_superfamily"/>
</dbReference>
<dbReference type="GO" id="GO:0005524">
    <property type="term" value="F:ATP binding"/>
    <property type="evidence" value="ECO:0007669"/>
    <property type="project" value="UniProtKB-KW"/>
</dbReference>
<dbReference type="InterPro" id="IPR036097">
    <property type="entry name" value="HisK_dim/P_sf"/>
</dbReference>
<dbReference type="InterPro" id="IPR001610">
    <property type="entry name" value="PAC"/>
</dbReference>
<dbReference type="PRINTS" id="PR00344">
    <property type="entry name" value="BCTRLSENSOR"/>
</dbReference>
<dbReference type="eggNOG" id="COG2205">
    <property type="taxonomic scope" value="Bacteria"/>
</dbReference>
<evidence type="ECO:0000256" key="2">
    <source>
        <dbReference type="ARBA" id="ARBA00004370"/>
    </source>
</evidence>
<feature type="domain" description="PAC" evidence="16">
    <location>
        <begin position="426"/>
        <end position="478"/>
    </location>
</feature>
<dbReference type="Pfam" id="PF13426">
    <property type="entry name" value="PAS_9"/>
    <property type="match status" value="1"/>
</dbReference>
<evidence type="ECO:0000259" key="17">
    <source>
        <dbReference type="PROSITE" id="PS50839"/>
    </source>
</evidence>
<dbReference type="InterPro" id="IPR006189">
    <property type="entry name" value="CHASE_dom"/>
</dbReference>
<evidence type="ECO:0000259" key="15">
    <source>
        <dbReference type="PROSITE" id="PS50112"/>
    </source>
</evidence>
<dbReference type="Pfam" id="PF00989">
    <property type="entry name" value="PAS"/>
    <property type="match status" value="1"/>
</dbReference>
<dbReference type="SUPFAM" id="SSF47384">
    <property type="entry name" value="Homodimeric domain of signal transducing histidine kinase"/>
    <property type="match status" value="1"/>
</dbReference>
<evidence type="ECO:0000259" key="18">
    <source>
        <dbReference type="PROSITE" id="PS50894"/>
    </source>
</evidence>
<dbReference type="HOGENOM" id="CLU_000445_56_1_6"/>
<dbReference type="PROSITE" id="PS50839">
    <property type="entry name" value="CHASE"/>
    <property type="match status" value="1"/>
</dbReference>
<dbReference type="SMART" id="SM00448">
    <property type="entry name" value="REC"/>
    <property type="match status" value="2"/>
</dbReference>
<keyword evidence="4 10" id="KW-0597">Phosphoprotein</keyword>
<reference evidence="19" key="1">
    <citation type="submission" date="2009-06" db="EMBL/GenBank/DDBJ databases">
        <title>Complete sequence of Dickeya dadantii Ech703.</title>
        <authorList>
            <consortium name="US DOE Joint Genome Institute"/>
            <person name="Lucas S."/>
            <person name="Copeland A."/>
            <person name="Lapidus A."/>
            <person name="Glavina del Rio T."/>
            <person name="Dalin E."/>
            <person name="Tice H."/>
            <person name="Bruce D."/>
            <person name="Goodwin L."/>
            <person name="Pitluck S."/>
            <person name="Chertkov O."/>
            <person name="Brettin T."/>
            <person name="Detter J.C."/>
            <person name="Han C."/>
            <person name="Larimer F."/>
            <person name="Land M."/>
            <person name="Hauser L."/>
            <person name="Kyrpides N."/>
            <person name="Mikhailova N."/>
            <person name="Balakrishnan V."/>
            <person name="Glasner J."/>
            <person name="Perna N.T."/>
        </authorList>
    </citation>
    <scope>NUCLEOTIDE SEQUENCE [LARGE SCALE GENOMIC DNA]</scope>
    <source>
        <strain evidence="19">Ech703</strain>
    </source>
</reference>
<dbReference type="CDD" id="cd17546">
    <property type="entry name" value="REC_hyHK_CKI1_RcsC-like"/>
    <property type="match status" value="1"/>
</dbReference>
<dbReference type="PROSITE" id="PS50894">
    <property type="entry name" value="HPT"/>
    <property type="match status" value="1"/>
</dbReference>
<feature type="transmembrane region" description="Helical" evidence="12">
    <location>
        <begin position="315"/>
        <end position="339"/>
    </location>
</feature>
<evidence type="ECO:0000256" key="1">
    <source>
        <dbReference type="ARBA" id="ARBA00000085"/>
    </source>
</evidence>
<dbReference type="InterPro" id="IPR008207">
    <property type="entry name" value="Sig_transdc_His_kin_Hpt_dom"/>
</dbReference>
<dbReference type="PROSITE" id="PS50112">
    <property type="entry name" value="PAS"/>
    <property type="match status" value="2"/>
</dbReference>
<evidence type="ECO:0000256" key="6">
    <source>
        <dbReference type="ARBA" id="ARBA00022989"/>
    </source>
</evidence>
<evidence type="ECO:0000256" key="8">
    <source>
        <dbReference type="ARBA" id="ARBA00023136"/>
    </source>
</evidence>
<comment type="catalytic activity">
    <reaction evidence="1">
        <text>ATP + protein L-histidine = ADP + protein N-phospho-L-histidine.</text>
        <dbReference type="EC" id="2.7.13.3"/>
    </reaction>
</comment>
<evidence type="ECO:0000256" key="3">
    <source>
        <dbReference type="ARBA" id="ARBA00012438"/>
    </source>
</evidence>
<feature type="domain" description="PAS" evidence="15">
    <location>
        <begin position="513"/>
        <end position="553"/>
    </location>
</feature>
<dbReference type="InterPro" id="IPR003661">
    <property type="entry name" value="HisK_dim/P_dom"/>
</dbReference>
<feature type="domain" description="PAC" evidence="16">
    <location>
        <begin position="586"/>
        <end position="638"/>
    </location>
</feature>
<feature type="coiled-coil region" evidence="11">
    <location>
        <begin position="629"/>
        <end position="656"/>
    </location>
</feature>
<dbReference type="STRING" id="579405.Dd703_3124"/>
<dbReference type="FunFam" id="3.30.565.10:FF:000010">
    <property type="entry name" value="Sensor histidine kinase RcsC"/>
    <property type="match status" value="1"/>
</dbReference>
<dbReference type="SMART" id="SM00387">
    <property type="entry name" value="HATPase_c"/>
    <property type="match status" value="1"/>
</dbReference>
<dbReference type="InterPro" id="IPR000700">
    <property type="entry name" value="PAS-assoc_C"/>
</dbReference>
<dbReference type="InterPro" id="IPR001789">
    <property type="entry name" value="Sig_transdc_resp-reg_receiver"/>
</dbReference>
<dbReference type="InterPro" id="IPR036641">
    <property type="entry name" value="HPT_dom_sf"/>
</dbReference>
<dbReference type="eggNOG" id="COG0642">
    <property type="taxonomic scope" value="Bacteria"/>
</dbReference>
<feature type="domain" description="PAS" evidence="15">
    <location>
        <begin position="352"/>
        <end position="406"/>
    </location>
</feature>
<dbReference type="Gene3D" id="3.30.565.10">
    <property type="entry name" value="Histidine kinase-like ATPase, C-terminal domain"/>
    <property type="match status" value="1"/>
</dbReference>
<dbReference type="SMART" id="SM01079">
    <property type="entry name" value="CHASE"/>
    <property type="match status" value="1"/>
</dbReference>
<dbReference type="GO" id="GO:0005886">
    <property type="term" value="C:plasma membrane"/>
    <property type="evidence" value="ECO:0007669"/>
    <property type="project" value="UniProtKB-SubCell"/>
</dbReference>
<dbReference type="SMART" id="SM00086">
    <property type="entry name" value="PAC"/>
    <property type="match status" value="2"/>
</dbReference>
<dbReference type="InterPro" id="IPR035965">
    <property type="entry name" value="PAS-like_dom_sf"/>
</dbReference>
<evidence type="ECO:0000256" key="10">
    <source>
        <dbReference type="PROSITE-ProRule" id="PRU00169"/>
    </source>
</evidence>
<dbReference type="Pfam" id="PF03924">
    <property type="entry name" value="CHASE"/>
    <property type="match status" value="1"/>
</dbReference>
<dbReference type="PANTHER" id="PTHR45339">
    <property type="entry name" value="HYBRID SIGNAL TRANSDUCTION HISTIDINE KINASE J"/>
    <property type="match status" value="1"/>
</dbReference>
<dbReference type="InterPro" id="IPR003594">
    <property type="entry name" value="HATPase_dom"/>
</dbReference>
<evidence type="ECO:0000259" key="14">
    <source>
        <dbReference type="PROSITE" id="PS50110"/>
    </source>
</evidence>
<evidence type="ECO:0000256" key="12">
    <source>
        <dbReference type="SAM" id="Phobius"/>
    </source>
</evidence>
<dbReference type="Proteomes" id="UP000002734">
    <property type="component" value="Chromosome"/>
</dbReference>
<dbReference type="Pfam" id="PF00072">
    <property type="entry name" value="Response_reg"/>
    <property type="match status" value="2"/>
</dbReference>
<dbReference type="Gene3D" id="1.20.120.160">
    <property type="entry name" value="HPT domain"/>
    <property type="match status" value="1"/>
</dbReference>
<evidence type="ECO:0000313" key="19">
    <source>
        <dbReference type="EMBL" id="ACS86889.1"/>
    </source>
</evidence>
<keyword evidence="6 12" id="KW-1133">Transmembrane helix</keyword>
<dbReference type="EC" id="2.7.13.3" evidence="3"/>
<keyword evidence="19" id="KW-0418">Kinase</keyword>
<dbReference type="GO" id="GO:0006355">
    <property type="term" value="P:regulation of DNA-templated transcription"/>
    <property type="evidence" value="ECO:0007669"/>
    <property type="project" value="InterPro"/>
</dbReference>
<evidence type="ECO:0000313" key="20">
    <source>
        <dbReference type="Proteomes" id="UP000002734"/>
    </source>
</evidence>
<dbReference type="Gene3D" id="3.30.450.20">
    <property type="entry name" value="PAS domain"/>
    <property type="match status" value="2"/>
</dbReference>